<keyword evidence="4" id="KW-0443">Lipid metabolism</keyword>
<evidence type="ECO:0000313" key="10">
    <source>
        <dbReference type="Proteomes" id="UP000694564"/>
    </source>
</evidence>
<evidence type="ECO:0000256" key="4">
    <source>
        <dbReference type="ARBA" id="ARBA00022832"/>
    </source>
</evidence>
<proteinExistence type="predicted"/>
<organism evidence="9 10">
    <name type="scientific">Sciurus vulgaris</name>
    <name type="common">Eurasian red squirrel</name>
    <dbReference type="NCBI Taxonomy" id="55149"/>
    <lineage>
        <taxon>Eukaryota</taxon>
        <taxon>Metazoa</taxon>
        <taxon>Chordata</taxon>
        <taxon>Craniata</taxon>
        <taxon>Vertebrata</taxon>
        <taxon>Euteleostomi</taxon>
        <taxon>Mammalia</taxon>
        <taxon>Eutheria</taxon>
        <taxon>Euarchontoglires</taxon>
        <taxon>Glires</taxon>
        <taxon>Rodentia</taxon>
        <taxon>Sciuromorpha</taxon>
        <taxon>Sciuridae</taxon>
        <taxon>Sciurinae</taxon>
        <taxon>Sciurini</taxon>
        <taxon>Sciurus</taxon>
    </lineage>
</organism>
<dbReference type="AlphaFoldDB" id="A0A8D2DUI2"/>
<keyword evidence="10" id="KW-1185">Reference proteome</keyword>
<comment type="catalytic activity">
    <reaction evidence="6">
        <text>a long-chain fatty acid + ATP + CoA = a long-chain fatty acyl-CoA + AMP + diphosphate</text>
        <dbReference type="Rhea" id="RHEA:15421"/>
        <dbReference type="ChEBI" id="CHEBI:30616"/>
        <dbReference type="ChEBI" id="CHEBI:33019"/>
        <dbReference type="ChEBI" id="CHEBI:57287"/>
        <dbReference type="ChEBI" id="CHEBI:57560"/>
        <dbReference type="ChEBI" id="CHEBI:83139"/>
        <dbReference type="ChEBI" id="CHEBI:456215"/>
        <dbReference type="EC" id="6.2.1.3"/>
    </reaction>
    <physiologicalReaction direction="left-to-right" evidence="6">
        <dbReference type="Rhea" id="RHEA:15422"/>
    </physiologicalReaction>
</comment>
<dbReference type="GO" id="GO:0004467">
    <property type="term" value="F:long-chain fatty acid-CoA ligase activity"/>
    <property type="evidence" value="ECO:0007669"/>
    <property type="project" value="UniProtKB-EC"/>
</dbReference>
<keyword evidence="3" id="KW-0547">Nucleotide-binding</keyword>
<keyword evidence="4" id="KW-0276">Fatty acid metabolism</keyword>
<reference evidence="9" key="2">
    <citation type="submission" date="2025-09" db="UniProtKB">
        <authorList>
            <consortium name="Ensembl"/>
        </authorList>
    </citation>
    <scope>IDENTIFICATION</scope>
</reference>
<keyword evidence="2" id="KW-0436">Ligase</keyword>
<accession>A0A8D2DUI2</accession>
<dbReference type="GO" id="GO:0016020">
    <property type="term" value="C:membrane"/>
    <property type="evidence" value="ECO:0007669"/>
    <property type="project" value="TreeGrafter"/>
</dbReference>
<dbReference type="InterPro" id="IPR042099">
    <property type="entry name" value="ANL_N_sf"/>
</dbReference>
<dbReference type="PANTHER" id="PTHR43272">
    <property type="entry name" value="LONG-CHAIN-FATTY-ACID--COA LIGASE"/>
    <property type="match status" value="1"/>
</dbReference>
<dbReference type="Proteomes" id="UP000694564">
    <property type="component" value="Chromosome 16"/>
</dbReference>
<dbReference type="PANTHER" id="PTHR43272:SF101">
    <property type="entry name" value="ACYL-COA SYNTHETASE BUBBLEGUM FAMILY MEMBER 2-RELATED"/>
    <property type="match status" value="1"/>
</dbReference>
<dbReference type="SUPFAM" id="SSF56801">
    <property type="entry name" value="Acetyl-CoA synthetase-like"/>
    <property type="match status" value="1"/>
</dbReference>
<keyword evidence="5" id="KW-0067">ATP-binding</keyword>
<evidence type="ECO:0000256" key="2">
    <source>
        <dbReference type="ARBA" id="ARBA00022598"/>
    </source>
</evidence>
<evidence type="ECO:0000256" key="1">
    <source>
        <dbReference type="ARBA" id="ARBA00022490"/>
    </source>
</evidence>
<dbReference type="GO" id="GO:0005783">
    <property type="term" value="C:endoplasmic reticulum"/>
    <property type="evidence" value="ECO:0007669"/>
    <property type="project" value="TreeGrafter"/>
</dbReference>
<keyword evidence="1" id="KW-0963">Cytoplasm</keyword>
<evidence type="ECO:0000256" key="5">
    <source>
        <dbReference type="ARBA" id="ARBA00022840"/>
    </source>
</evidence>
<sequence>PGAPSSKGSCCNFPGYWTSDCDGQVQLRLGKNSLNNEVPLTVHDMVMDTAIKYANYIALGSKHRNGWHTLTYIEYYEQCRRAAKAFLKVLGLERFHGVGIMGFNSAEWVIASIGAILAGGFSVGILSTNSPKACQVIAENVEIDIFVVDSDRQLQKVIQIQSSLKHLKGIVQYTEEIQMVQENLYSWKEFLNLAGDISDEKLDQVIDSQKPNQCCTLVCSVGSLSPLKVMMLSHDNITWTTAAAVQSLCYKCPPEGQEVLVSYLPLSYIGAQIFDMWVAILVAGTLYFAPPEAGRMGMIPRPPGAGFLMDMLREVQPTTFYGIPWIWERMLDNLKTSHLDSSAFRRKLDRWAMRLGLHTNKQRMLEQVHPPLCFRLAKMLTFDRARKFLGLSHCEQFFNMGMGLPRATLDFFLSLNIPIFEMYGLSESTGLHALSGHQAFRLLSCGKGLPNTLTKIKEEDKEGVGHICIWGRNVFMGYLNDKEGTQKMMDSYGWMDTGDLGFLDVNSFLYVVGSIKDTITLRSGERINPYPIEKRVRTHLPIVRYVVVVGQDAPYLCALLTLKCQINSETGEPRTTLTSEAIAFCRKLRSQSTRLTDILHRRDPLVMEFISQGIEAANAEAPSESAKIIKWTILDNDFSVGGGELGITTKLKRAVVAKLYQAEIDSFYQGFG</sequence>
<dbReference type="EC" id="6.2.1.3" evidence="7"/>
<protein>
    <recommendedName>
        <fullName evidence="7">long-chain-fatty-acid--CoA ligase</fullName>
        <ecNumber evidence="7">6.2.1.3</ecNumber>
    </recommendedName>
</protein>
<evidence type="ECO:0000259" key="8">
    <source>
        <dbReference type="Pfam" id="PF00501"/>
    </source>
</evidence>
<dbReference type="Ensembl" id="ENSSVLT00005032434.1">
    <property type="protein sequence ID" value="ENSSVLP00005029195.1"/>
    <property type="gene ID" value="ENSSVLG00005022830.1"/>
</dbReference>
<name>A0A8D2DUI2_SCIVU</name>
<dbReference type="Pfam" id="PF00501">
    <property type="entry name" value="AMP-binding"/>
    <property type="match status" value="1"/>
</dbReference>
<reference evidence="9" key="1">
    <citation type="submission" date="2025-08" db="UniProtKB">
        <authorList>
            <consortium name="Ensembl"/>
        </authorList>
    </citation>
    <scope>IDENTIFICATION</scope>
</reference>
<evidence type="ECO:0000256" key="7">
    <source>
        <dbReference type="ARBA" id="ARBA00026121"/>
    </source>
</evidence>
<dbReference type="Gene3D" id="3.40.50.12780">
    <property type="entry name" value="N-terminal domain of ligase-like"/>
    <property type="match status" value="1"/>
</dbReference>
<dbReference type="Pfam" id="PF23562">
    <property type="entry name" value="AMP-binding_C_3"/>
    <property type="match status" value="1"/>
</dbReference>
<dbReference type="InterPro" id="IPR000873">
    <property type="entry name" value="AMP-dep_synth/lig_dom"/>
</dbReference>
<dbReference type="GeneTree" id="ENSGT00940000164043"/>
<dbReference type="GO" id="GO:0005524">
    <property type="term" value="F:ATP binding"/>
    <property type="evidence" value="ECO:0007669"/>
    <property type="project" value="UniProtKB-KW"/>
</dbReference>
<evidence type="ECO:0000313" key="9">
    <source>
        <dbReference type="Ensembl" id="ENSSVLP00005029195.1"/>
    </source>
</evidence>
<evidence type="ECO:0000256" key="6">
    <source>
        <dbReference type="ARBA" id="ARBA00024484"/>
    </source>
</evidence>
<feature type="domain" description="AMP-dependent synthetase/ligase" evidence="8">
    <location>
        <begin position="52"/>
        <end position="479"/>
    </location>
</feature>
<evidence type="ECO:0000256" key="3">
    <source>
        <dbReference type="ARBA" id="ARBA00022741"/>
    </source>
</evidence>